<keyword evidence="2" id="KW-1185">Reference proteome</keyword>
<evidence type="ECO:0000313" key="2">
    <source>
        <dbReference type="Proteomes" id="UP001303046"/>
    </source>
</evidence>
<reference evidence="1 2" key="1">
    <citation type="submission" date="2023-08" db="EMBL/GenBank/DDBJ databases">
        <title>A Necator americanus chromosomal reference genome.</title>
        <authorList>
            <person name="Ilik V."/>
            <person name="Petrzelkova K.J."/>
            <person name="Pardy F."/>
            <person name="Fuh T."/>
            <person name="Niatou-Singa F.S."/>
            <person name="Gouil Q."/>
            <person name="Baker L."/>
            <person name="Ritchie M.E."/>
            <person name="Jex A.R."/>
            <person name="Gazzola D."/>
            <person name="Li H."/>
            <person name="Toshio Fujiwara R."/>
            <person name="Zhan B."/>
            <person name="Aroian R.V."/>
            <person name="Pafco B."/>
            <person name="Schwarz E.M."/>
        </authorList>
    </citation>
    <scope>NUCLEOTIDE SEQUENCE [LARGE SCALE GENOMIC DNA]</scope>
    <source>
        <strain evidence="1 2">Aroian</strain>
        <tissue evidence="1">Whole animal</tissue>
    </source>
</reference>
<comment type="caution">
    <text evidence="1">The sequence shown here is derived from an EMBL/GenBank/DDBJ whole genome shotgun (WGS) entry which is preliminary data.</text>
</comment>
<organism evidence="1 2">
    <name type="scientific">Necator americanus</name>
    <name type="common">Human hookworm</name>
    <dbReference type="NCBI Taxonomy" id="51031"/>
    <lineage>
        <taxon>Eukaryota</taxon>
        <taxon>Metazoa</taxon>
        <taxon>Ecdysozoa</taxon>
        <taxon>Nematoda</taxon>
        <taxon>Chromadorea</taxon>
        <taxon>Rhabditida</taxon>
        <taxon>Rhabditina</taxon>
        <taxon>Rhabditomorpha</taxon>
        <taxon>Strongyloidea</taxon>
        <taxon>Ancylostomatidae</taxon>
        <taxon>Bunostominae</taxon>
        <taxon>Necator</taxon>
    </lineage>
</organism>
<sequence length="89" mass="10174">MEFEKTWEDKNPQKACALLKHYSGKMRRCSPVLNAANGVAIGEATLPIWREHFKTLLSRQAPSAPELEYVHRPKYVVNEEPPIESKVLV</sequence>
<dbReference type="EMBL" id="JAVFWL010000006">
    <property type="protein sequence ID" value="KAK6762796.1"/>
    <property type="molecule type" value="Genomic_DNA"/>
</dbReference>
<gene>
    <name evidence="1" type="primary">Necator_chrX.g23651</name>
    <name evidence="1" type="ORF">RB195_023487</name>
</gene>
<evidence type="ECO:0000313" key="1">
    <source>
        <dbReference type="EMBL" id="KAK6762796.1"/>
    </source>
</evidence>
<accession>A0ABR1ELQ1</accession>
<protein>
    <recommendedName>
        <fullName evidence="3">Choline/carnitine acyltransferase domain-containing protein</fullName>
    </recommendedName>
</protein>
<proteinExistence type="predicted"/>
<dbReference type="Proteomes" id="UP001303046">
    <property type="component" value="Unassembled WGS sequence"/>
</dbReference>
<evidence type="ECO:0008006" key="3">
    <source>
        <dbReference type="Google" id="ProtNLM"/>
    </source>
</evidence>
<name>A0ABR1ELQ1_NECAM</name>